<dbReference type="FunFam" id="3.40.30.10:FF:000013">
    <property type="entry name" value="Blast:Protein SCO1 homolog, mitochondrial"/>
    <property type="match status" value="1"/>
</dbReference>
<evidence type="ECO:0000313" key="7">
    <source>
        <dbReference type="Proteomes" id="UP000241447"/>
    </source>
</evidence>
<feature type="binding site" evidence="3">
    <location>
        <position position="171"/>
    </location>
    <ligand>
        <name>Cu cation</name>
        <dbReference type="ChEBI" id="CHEBI:23378"/>
    </ligand>
</feature>
<feature type="binding site" evidence="3">
    <location>
        <position position="86"/>
    </location>
    <ligand>
        <name>Cu cation</name>
        <dbReference type="ChEBI" id="CHEBI:23378"/>
    </ligand>
</feature>
<keyword evidence="3" id="KW-0479">Metal-binding</keyword>
<dbReference type="EMBL" id="CP028475">
    <property type="protein sequence ID" value="AVW92548.1"/>
    <property type="molecule type" value="Genomic_DNA"/>
</dbReference>
<dbReference type="OrthoDB" id="9790194at2"/>
<dbReference type="GO" id="GO:0046872">
    <property type="term" value="F:metal ion binding"/>
    <property type="evidence" value="ECO:0007669"/>
    <property type="project" value="UniProtKB-KW"/>
</dbReference>
<comment type="similarity">
    <text evidence="1">Belongs to the SCO1/2 family.</text>
</comment>
<accession>A0A2R4M5Z8</accession>
<protein>
    <submittedName>
        <fullName evidence="6">SCO family protein</fullName>
    </submittedName>
</protein>
<dbReference type="PANTHER" id="PTHR12151">
    <property type="entry name" value="ELECTRON TRANSPORT PROTIN SCO1/SENC FAMILY MEMBER"/>
    <property type="match status" value="1"/>
</dbReference>
<dbReference type="SUPFAM" id="SSF52833">
    <property type="entry name" value="Thioredoxin-like"/>
    <property type="match status" value="1"/>
</dbReference>
<evidence type="ECO:0000256" key="1">
    <source>
        <dbReference type="ARBA" id="ARBA00010996"/>
    </source>
</evidence>
<keyword evidence="2 3" id="KW-0186">Copper</keyword>
<evidence type="ECO:0000256" key="5">
    <source>
        <dbReference type="SAM" id="SignalP"/>
    </source>
</evidence>
<organism evidence="6 7">
    <name type="scientific">Celeribacter baekdonensis</name>
    <dbReference type="NCBI Taxonomy" id="875171"/>
    <lineage>
        <taxon>Bacteria</taxon>
        <taxon>Pseudomonadati</taxon>
        <taxon>Pseudomonadota</taxon>
        <taxon>Alphaproteobacteria</taxon>
        <taxon>Rhodobacterales</taxon>
        <taxon>Roseobacteraceae</taxon>
        <taxon>Celeribacter</taxon>
    </lineage>
</organism>
<feature type="signal peptide" evidence="5">
    <location>
        <begin position="1"/>
        <end position="25"/>
    </location>
</feature>
<dbReference type="Proteomes" id="UP000241447">
    <property type="component" value="Chromosome"/>
</dbReference>
<sequence length="209" mass="22953">MSTKSFAIVAGVAVAALLGASAWYATRPAADDQFAQCRGSAVSGGAGSIGGPFELVSEDGVTVTDQDVFTKPTILYFGYTFCPDVCPLDNARNADAERILDERGYDTQTAFISIDPDRDTPEVVKEFTDLFHENMIGMTGSPEQVKAASMAYKTYYKKQEEGDPEYYLVDHSTFTYLVFPEIGFVDFFKRDDTPEQMADRVACFIDAAK</sequence>
<proteinExistence type="inferred from homology"/>
<dbReference type="KEGG" id="cbak:DA792_16830"/>
<dbReference type="AlphaFoldDB" id="A0A2R4M5Z8"/>
<reference evidence="6 7" key="1">
    <citation type="submission" date="2018-03" db="EMBL/GenBank/DDBJ databases">
        <title>The Complete Genome of Celeribacter baekdonensis strain LH4, a Thiosulfate-Oxidizing Alphaproteobacterium Isolated from Gulf of Mexico Continental Slope Sediments.</title>
        <authorList>
            <person name="Flood B.E."/>
            <person name="Bailey J.V."/>
            <person name="Leprich D."/>
        </authorList>
    </citation>
    <scope>NUCLEOTIDE SEQUENCE [LARGE SCALE GENOMIC DNA]</scope>
    <source>
        <strain evidence="6 7">LH4</strain>
    </source>
</reference>
<feature type="chain" id="PRO_5015311762" evidence="5">
    <location>
        <begin position="26"/>
        <end position="209"/>
    </location>
</feature>
<keyword evidence="5" id="KW-0732">Signal</keyword>
<feature type="binding site" evidence="3">
    <location>
        <position position="82"/>
    </location>
    <ligand>
        <name>Cu cation</name>
        <dbReference type="ChEBI" id="CHEBI:23378"/>
    </ligand>
</feature>
<gene>
    <name evidence="6" type="ORF">DA792_16830</name>
</gene>
<evidence type="ECO:0000256" key="4">
    <source>
        <dbReference type="PIRSR" id="PIRSR603782-2"/>
    </source>
</evidence>
<evidence type="ECO:0000256" key="3">
    <source>
        <dbReference type="PIRSR" id="PIRSR603782-1"/>
    </source>
</evidence>
<dbReference type="InterPro" id="IPR036249">
    <property type="entry name" value="Thioredoxin-like_sf"/>
</dbReference>
<dbReference type="InterPro" id="IPR003782">
    <property type="entry name" value="SCO1/SenC"/>
</dbReference>
<evidence type="ECO:0000256" key="2">
    <source>
        <dbReference type="ARBA" id="ARBA00023008"/>
    </source>
</evidence>
<dbReference type="RefSeq" id="WP_107721325.1">
    <property type="nucleotide sequence ID" value="NZ_CAXBOP010000003.1"/>
</dbReference>
<feature type="disulfide bond" description="Redox-active" evidence="4">
    <location>
        <begin position="82"/>
        <end position="86"/>
    </location>
</feature>
<keyword evidence="4" id="KW-1015">Disulfide bond</keyword>
<dbReference type="Pfam" id="PF02630">
    <property type="entry name" value="SCO1-SenC"/>
    <property type="match status" value="1"/>
</dbReference>
<dbReference type="Gene3D" id="3.40.30.10">
    <property type="entry name" value="Glutaredoxin"/>
    <property type="match status" value="1"/>
</dbReference>
<dbReference type="CDD" id="cd02968">
    <property type="entry name" value="SCO"/>
    <property type="match status" value="1"/>
</dbReference>
<name>A0A2R4M5Z8_9RHOB</name>
<evidence type="ECO:0000313" key="6">
    <source>
        <dbReference type="EMBL" id="AVW92548.1"/>
    </source>
</evidence>
<dbReference type="PANTHER" id="PTHR12151:SF25">
    <property type="entry name" value="LINALOOL DEHYDRATASE_ISOMERASE DOMAIN-CONTAINING PROTEIN"/>
    <property type="match status" value="1"/>
</dbReference>